<dbReference type="SMART" id="SM00706">
    <property type="entry name" value="TECPR"/>
    <property type="match status" value="3"/>
</dbReference>
<organism evidence="1 2">
    <name type="scientific">Goodea atripinnis</name>
    <dbReference type="NCBI Taxonomy" id="208336"/>
    <lineage>
        <taxon>Eukaryota</taxon>
        <taxon>Metazoa</taxon>
        <taxon>Chordata</taxon>
        <taxon>Craniata</taxon>
        <taxon>Vertebrata</taxon>
        <taxon>Euteleostomi</taxon>
        <taxon>Actinopterygii</taxon>
        <taxon>Neopterygii</taxon>
        <taxon>Teleostei</taxon>
        <taxon>Neoteleostei</taxon>
        <taxon>Acanthomorphata</taxon>
        <taxon>Ovalentaria</taxon>
        <taxon>Atherinomorphae</taxon>
        <taxon>Cyprinodontiformes</taxon>
        <taxon>Goodeidae</taxon>
        <taxon>Goodea</taxon>
    </lineage>
</organism>
<protein>
    <recommendedName>
        <fullName evidence="3">Tectonin beta-propeller repeat-containing protein 1</fullName>
    </recommendedName>
</protein>
<dbReference type="Pfam" id="PF19193">
    <property type="entry name" value="Tectonin"/>
    <property type="match status" value="1"/>
</dbReference>
<dbReference type="Proteomes" id="UP001476798">
    <property type="component" value="Unassembled WGS sequence"/>
</dbReference>
<sequence>LWVKNSGDHVEVFVFPQGSSWLHVGTDQPFKSISIGGANQVWAITRDGAVFYRGSVSPENPAGECWYHIPSPPRQNLRQLSVGRTSVFAVDENSNLWYRQGLTPSYPQGSAWELISNNVTKVSVGPLDQVGVTTASRRQEVWAEENRVWIVADGVPGFPTETPGAICHRLSVGPMQPKGL</sequence>
<dbReference type="InterPro" id="IPR009091">
    <property type="entry name" value="RCC1/BLIP-II"/>
</dbReference>
<evidence type="ECO:0000313" key="2">
    <source>
        <dbReference type="Proteomes" id="UP001476798"/>
    </source>
</evidence>
<feature type="non-terminal residue" evidence="1">
    <location>
        <position position="1"/>
    </location>
</feature>
<evidence type="ECO:0008006" key="3">
    <source>
        <dbReference type="Google" id="ProtNLM"/>
    </source>
</evidence>
<accession>A0ABV0PSV6</accession>
<proteinExistence type="predicted"/>
<feature type="non-terminal residue" evidence="1">
    <location>
        <position position="180"/>
    </location>
</feature>
<dbReference type="EMBL" id="JAHRIO010083946">
    <property type="protein sequence ID" value="MEQ2186448.1"/>
    <property type="molecule type" value="Genomic_DNA"/>
</dbReference>
<name>A0ABV0PSV6_9TELE</name>
<gene>
    <name evidence="1" type="ORF">GOODEAATRI_028541</name>
</gene>
<dbReference type="InterPro" id="IPR051513">
    <property type="entry name" value="Tectonin_beta-prop"/>
</dbReference>
<dbReference type="PANTHER" id="PTHR23250">
    <property type="entry name" value="DYSFERLIN-RELATED"/>
    <property type="match status" value="1"/>
</dbReference>
<keyword evidence="2" id="KW-1185">Reference proteome</keyword>
<dbReference type="InterPro" id="IPR006624">
    <property type="entry name" value="Beta-propeller_rpt_TECPR"/>
</dbReference>
<evidence type="ECO:0000313" key="1">
    <source>
        <dbReference type="EMBL" id="MEQ2186448.1"/>
    </source>
</evidence>
<dbReference type="PANTHER" id="PTHR23250:SF10">
    <property type="entry name" value="TECTONIN BETA-PROPELLER REPEAT-CONTAINING 1B"/>
    <property type="match status" value="1"/>
</dbReference>
<comment type="caution">
    <text evidence="1">The sequence shown here is derived from an EMBL/GenBank/DDBJ whole genome shotgun (WGS) entry which is preliminary data.</text>
</comment>
<dbReference type="SUPFAM" id="SSF50985">
    <property type="entry name" value="RCC1/BLIP-II"/>
    <property type="match status" value="1"/>
</dbReference>
<reference evidence="1 2" key="1">
    <citation type="submission" date="2021-06" db="EMBL/GenBank/DDBJ databases">
        <authorList>
            <person name="Palmer J.M."/>
        </authorList>
    </citation>
    <scope>NUCLEOTIDE SEQUENCE [LARGE SCALE GENOMIC DNA]</scope>
    <source>
        <strain evidence="1 2">GA_2019</strain>
        <tissue evidence="1">Muscle</tissue>
    </source>
</reference>